<protein>
    <recommendedName>
        <fullName evidence="2">Gag1-like clamp domain-containing protein</fullName>
    </recommendedName>
</protein>
<dbReference type="InterPro" id="IPR025124">
    <property type="entry name" value="Gag1-like_clamp"/>
</dbReference>
<organism evidence="3 4">
    <name type="scientific">Friedmanniomyces simplex</name>
    <dbReference type="NCBI Taxonomy" id="329884"/>
    <lineage>
        <taxon>Eukaryota</taxon>
        <taxon>Fungi</taxon>
        <taxon>Dikarya</taxon>
        <taxon>Ascomycota</taxon>
        <taxon>Pezizomycotina</taxon>
        <taxon>Dothideomycetes</taxon>
        <taxon>Dothideomycetidae</taxon>
        <taxon>Mycosphaerellales</taxon>
        <taxon>Teratosphaeriaceae</taxon>
        <taxon>Friedmanniomyces</taxon>
    </lineage>
</organism>
<dbReference type="PANTHER" id="PTHR28065:SF1">
    <property type="entry name" value="DUF4050 DOMAIN-CONTAINING PROTEIN"/>
    <property type="match status" value="1"/>
</dbReference>
<evidence type="ECO:0000256" key="1">
    <source>
        <dbReference type="SAM" id="MobiDB-lite"/>
    </source>
</evidence>
<keyword evidence="4" id="KW-1185">Reference proteome</keyword>
<reference evidence="3 4" key="1">
    <citation type="submission" date="2017-03" db="EMBL/GenBank/DDBJ databases">
        <title>Genomes of endolithic fungi from Antarctica.</title>
        <authorList>
            <person name="Coleine C."/>
            <person name="Masonjones S."/>
            <person name="Stajich J.E."/>
        </authorList>
    </citation>
    <scope>NUCLEOTIDE SEQUENCE [LARGE SCALE GENOMIC DNA]</scope>
    <source>
        <strain evidence="3 4">CCFEE 5184</strain>
    </source>
</reference>
<evidence type="ECO:0000259" key="2">
    <source>
        <dbReference type="Pfam" id="PF13259"/>
    </source>
</evidence>
<feature type="domain" description="Gag1-like clamp" evidence="2">
    <location>
        <begin position="113"/>
        <end position="301"/>
    </location>
</feature>
<sequence length="357" mass="39476">MTLLGGHPKTAEQPQELREARRLLKERIREDWDYPPLPAYQRAARRPQPARKYSDEEARVAGFRFHASSDRGGRTGNGLDTETVEWRERGYSSESESDTESAKTSSSPQSRRSEYRFDGPDDVGTQIQDKRTARRRKRQKDLDDEVSWNDGLEHWMHQRDTWAGARISHRNDPHHNTRASYEQEAETSAGSAASAESTPRTSTSSTAAEVSSAATTPDVAPANSRHLTTHEATYAPQLDMLIPVCAPILPNHPIRRRISPSTYTEIYSKIILQGRTPSVPINLANLISALIEGWKADGEWPPRSAPLEPSIGRRKVKVGGSAGGGESGLKSGVKAVARVLRLTGIGETIGQRAREEG</sequence>
<dbReference type="STRING" id="329884.A0A4U0XD48"/>
<feature type="compositionally biased region" description="Basic and acidic residues" evidence="1">
    <location>
        <begin position="15"/>
        <end position="32"/>
    </location>
</feature>
<dbReference type="EMBL" id="NAJQ01000307">
    <property type="protein sequence ID" value="TKA72485.1"/>
    <property type="molecule type" value="Genomic_DNA"/>
</dbReference>
<feature type="region of interest" description="Disordered" evidence="1">
    <location>
        <begin position="167"/>
        <end position="226"/>
    </location>
</feature>
<dbReference type="Pfam" id="PF13259">
    <property type="entry name" value="clamp_Gag1-like"/>
    <property type="match status" value="1"/>
</dbReference>
<gene>
    <name evidence="3" type="ORF">B0A55_06695</name>
</gene>
<accession>A0A4U0XD48</accession>
<feature type="compositionally biased region" description="Low complexity" evidence="1">
    <location>
        <begin position="186"/>
        <end position="216"/>
    </location>
</feature>
<dbReference type="AlphaFoldDB" id="A0A4U0XD48"/>
<evidence type="ECO:0000313" key="4">
    <source>
        <dbReference type="Proteomes" id="UP000309340"/>
    </source>
</evidence>
<name>A0A4U0XD48_9PEZI</name>
<evidence type="ECO:0000313" key="3">
    <source>
        <dbReference type="EMBL" id="TKA72485.1"/>
    </source>
</evidence>
<feature type="region of interest" description="Disordered" evidence="1">
    <location>
        <begin position="1"/>
        <end position="144"/>
    </location>
</feature>
<proteinExistence type="predicted"/>
<dbReference type="OrthoDB" id="5422958at2759"/>
<dbReference type="Proteomes" id="UP000309340">
    <property type="component" value="Unassembled WGS sequence"/>
</dbReference>
<comment type="caution">
    <text evidence="3">The sequence shown here is derived from an EMBL/GenBank/DDBJ whole genome shotgun (WGS) entry which is preliminary data.</text>
</comment>
<dbReference type="PANTHER" id="PTHR28065">
    <property type="entry name" value="FREQUENIN"/>
    <property type="match status" value="1"/>
</dbReference>
<dbReference type="InterPro" id="IPR053274">
    <property type="entry name" value="Fluconazole_resistance"/>
</dbReference>